<evidence type="ECO:0000313" key="2">
    <source>
        <dbReference type="Proteomes" id="UP000276215"/>
    </source>
</evidence>
<proteinExistence type="predicted"/>
<accession>A0A3N4K056</accession>
<reference evidence="1 2" key="1">
    <citation type="journal article" date="2018" name="Nat. Ecol. Evol.">
        <title>Pezizomycetes genomes reveal the molecular basis of ectomycorrhizal truffle lifestyle.</title>
        <authorList>
            <person name="Murat C."/>
            <person name="Payen T."/>
            <person name="Noel B."/>
            <person name="Kuo A."/>
            <person name="Morin E."/>
            <person name="Chen J."/>
            <person name="Kohler A."/>
            <person name="Krizsan K."/>
            <person name="Balestrini R."/>
            <person name="Da Silva C."/>
            <person name="Montanini B."/>
            <person name="Hainaut M."/>
            <person name="Levati E."/>
            <person name="Barry K.W."/>
            <person name="Belfiori B."/>
            <person name="Cichocki N."/>
            <person name="Clum A."/>
            <person name="Dockter R.B."/>
            <person name="Fauchery L."/>
            <person name="Guy J."/>
            <person name="Iotti M."/>
            <person name="Le Tacon F."/>
            <person name="Lindquist E.A."/>
            <person name="Lipzen A."/>
            <person name="Malagnac F."/>
            <person name="Mello A."/>
            <person name="Molinier V."/>
            <person name="Miyauchi S."/>
            <person name="Poulain J."/>
            <person name="Riccioni C."/>
            <person name="Rubini A."/>
            <person name="Sitrit Y."/>
            <person name="Splivallo R."/>
            <person name="Traeger S."/>
            <person name="Wang M."/>
            <person name="Zifcakova L."/>
            <person name="Wipf D."/>
            <person name="Zambonelli A."/>
            <person name="Paolocci F."/>
            <person name="Nowrousian M."/>
            <person name="Ottonello S."/>
            <person name="Baldrian P."/>
            <person name="Spatafora J.W."/>
            <person name="Henrissat B."/>
            <person name="Nagy L.G."/>
            <person name="Aury J.M."/>
            <person name="Wincker P."/>
            <person name="Grigoriev I.V."/>
            <person name="Bonfante P."/>
            <person name="Martin F.M."/>
        </authorList>
    </citation>
    <scope>NUCLEOTIDE SEQUENCE [LARGE SCALE GENOMIC DNA]</scope>
    <source>
        <strain evidence="1 2">120613-1</strain>
    </source>
</reference>
<dbReference type="EMBL" id="ML120371">
    <property type="protein sequence ID" value="RPB01791.1"/>
    <property type="molecule type" value="Genomic_DNA"/>
</dbReference>
<gene>
    <name evidence="1" type="ORF">L873DRAFT_1803048</name>
</gene>
<dbReference type="AlphaFoldDB" id="A0A3N4K056"/>
<evidence type="ECO:0000313" key="1">
    <source>
        <dbReference type="EMBL" id="RPB01791.1"/>
    </source>
</evidence>
<dbReference type="Proteomes" id="UP000276215">
    <property type="component" value="Unassembled WGS sequence"/>
</dbReference>
<name>A0A3N4K056_9PEZI</name>
<sequence length="61" mass="6753">MPLVCFTFCSYLSHFFMQVSFPASCIITLAVLCSADILNFVKTDYSLIEQGLLDVIADSPL</sequence>
<protein>
    <submittedName>
        <fullName evidence="1">Uncharacterized protein</fullName>
    </submittedName>
</protein>
<keyword evidence="2" id="KW-1185">Reference proteome</keyword>
<organism evidence="1 2">
    <name type="scientific">Choiromyces venosus 120613-1</name>
    <dbReference type="NCBI Taxonomy" id="1336337"/>
    <lineage>
        <taxon>Eukaryota</taxon>
        <taxon>Fungi</taxon>
        <taxon>Dikarya</taxon>
        <taxon>Ascomycota</taxon>
        <taxon>Pezizomycotina</taxon>
        <taxon>Pezizomycetes</taxon>
        <taxon>Pezizales</taxon>
        <taxon>Tuberaceae</taxon>
        <taxon>Choiromyces</taxon>
    </lineage>
</organism>
<feature type="non-terminal residue" evidence="1">
    <location>
        <position position="61"/>
    </location>
</feature>